<dbReference type="EMBL" id="GBXM01081654">
    <property type="protein sequence ID" value="JAH26923.1"/>
    <property type="molecule type" value="Transcribed_RNA"/>
</dbReference>
<sequence length="41" mass="4345">MKATAALNSSVVSSTIEQSQTSQRTSARLYGAKPHVLIKAL</sequence>
<name>A0A0E9SJX4_ANGAN</name>
<reference evidence="2" key="2">
    <citation type="journal article" date="2015" name="Fish Shellfish Immunol.">
        <title>Early steps in the European eel (Anguilla anguilla)-Vibrio vulnificus interaction in the gills: Role of the RtxA13 toxin.</title>
        <authorList>
            <person name="Callol A."/>
            <person name="Pajuelo D."/>
            <person name="Ebbesson L."/>
            <person name="Teles M."/>
            <person name="MacKenzie S."/>
            <person name="Amaro C."/>
        </authorList>
    </citation>
    <scope>NUCLEOTIDE SEQUENCE</scope>
</reference>
<feature type="compositionally biased region" description="Polar residues" evidence="1">
    <location>
        <begin position="1"/>
        <end position="26"/>
    </location>
</feature>
<dbReference type="EMBL" id="GBXM01067607">
    <property type="protein sequence ID" value="JAH40970.1"/>
    <property type="molecule type" value="Transcribed_RNA"/>
</dbReference>
<evidence type="ECO:0000313" key="2">
    <source>
        <dbReference type="EMBL" id="JAH40970.1"/>
    </source>
</evidence>
<proteinExistence type="predicted"/>
<dbReference type="AlphaFoldDB" id="A0A0E9SJX4"/>
<reference evidence="2" key="1">
    <citation type="submission" date="2014-11" db="EMBL/GenBank/DDBJ databases">
        <authorList>
            <person name="Amaro Gonzalez C."/>
        </authorList>
    </citation>
    <scope>NUCLEOTIDE SEQUENCE</scope>
</reference>
<organism evidence="2">
    <name type="scientific">Anguilla anguilla</name>
    <name type="common">European freshwater eel</name>
    <name type="synonym">Muraena anguilla</name>
    <dbReference type="NCBI Taxonomy" id="7936"/>
    <lineage>
        <taxon>Eukaryota</taxon>
        <taxon>Metazoa</taxon>
        <taxon>Chordata</taxon>
        <taxon>Craniata</taxon>
        <taxon>Vertebrata</taxon>
        <taxon>Euteleostomi</taxon>
        <taxon>Actinopterygii</taxon>
        <taxon>Neopterygii</taxon>
        <taxon>Teleostei</taxon>
        <taxon>Anguilliformes</taxon>
        <taxon>Anguillidae</taxon>
        <taxon>Anguilla</taxon>
    </lineage>
</organism>
<feature type="region of interest" description="Disordered" evidence="1">
    <location>
        <begin position="1"/>
        <end position="27"/>
    </location>
</feature>
<evidence type="ECO:0000256" key="1">
    <source>
        <dbReference type="SAM" id="MobiDB-lite"/>
    </source>
</evidence>
<accession>A0A0E9SJX4</accession>
<protein>
    <submittedName>
        <fullName evidence="2">Uncharacterized protein</fullName>
    </submittedName>
</protein>